<keyword evidence="2" id="KW-1185">Reference proteome</keyword>
<organism evidence="1 2">
    <name type="scientific">Anopheles atroparvus</name>
    <name type="common">European mosquito</name>
    <dbReference type="NCBI Taxonomy" id="41427"/>
    <lineage>
        <taxon>Eukaryota</taxon>
        <taxon>Metazoa</taxon>
        <taxon>Ecdysozoa</taxon>
        <taxon>Arthropoda</taxon>
        <taxon>Hexapoda</taxon>
        <taxon>Insecta</taxon>
        <taxon>Pterygota</taxon>
        <taxon>Neoptera</taxon>
        <taxon>Endopterygota</taxon>
        <taxon>Diptera</taxon>
        <taxon>Nematocera</taxon>
        <taxon>Culicoidea</taxon>
        <taxon>Culicidae</taxon>
        <taxon>Anophelinae</taxon>
        <taxon>Anopheles</taxon>
    </lineage>
</organism>
<dbReference type="AlphaFoldDB" id="A0AAG5D2L6"/>
<dbReference type="EnsemblMetazoa" id="ENSAATROPT006052">
    <property type="protein sequence ID" value="ENSAATROPP005507"/>
    <property type="gene ID" value="ENSAATROPG004901"/>
</dbReference>
<proteinExistence type="predicted"/>
<sequence length="182" mass="19183">MLEPVNTSQSAGDVLRQITSLVDYVPAQARCAKLLHGHTGLTDEVFVAPIHTGQIDDLVRVVLLRAAGRGAVDPRARMANSLPPVEQIALGALADGRVALGAHDELITVLGMCQHLHAGLLLADVAAYFFRIIASLRQLVEVEIIRAEVEDGPTVVAVVVSSAAALVAGKISIGYALTRLLD</sequence>
<name>A0AAG5D2L6_ANOAO</name>
<reference evidence="1" key="1">
    <citation type="submission" date="2024-04" db="UniProtKB">
        <authorList>
            <consortium name="EnsemblMetazoa"/>
        </authorList>
    </citation>
    <scope>IDENTIFICATION</scope>
    <source>
        <strain evidence="1">EBRO</strain>
    </source>
</reference>
<protein>
    <submittedName>
        <fullName evidence="1">Uncharacterized protein</fullName>
    </submittedName>
</protein>
<dbReference type="Proteomes" id="UP000075880">
    <property type="component" value="Unassembled WGS sequence"/>
</dbReference>
<accession>A0AAG5D2L6</accession>
<evidence type="ECO:0000313" key="1">
    <source>
        <dbReference type="EnsemblMetazoa" id="ENSAATROPP005507"/>
    </source>
</evidence>
<evidence type="ECO:0000313" key="2">
    <source>
        <dbReference type="Proteomes" id="UP000075880"/>
    </source>
</evidence>